<dbReference type="InterPro" id="IPR033453">
    <property type="entry name" value="Glyco_hydro_30_TIM-barrel"/>
</dbReference>
<dbReference type="GO" id="GO:0016020">
    <property type="term" value="C:membrane"/>
    <property type="evidence" value="ECO:0007669"/>
    <property type="project" value="GOC"/>
</dbReference>
<dbReference type="PANTHER" id="PTHR11069:SF23">
    <property type="entry name" value="LYSOSOMAL ACID GLUCOSYLCERAMIDASE"/>
    <property type="match status" value="1"/>
</dbReference>
<dbReference type="Gene3D" id="3.20.20.80">
    <property type="entry name" value="Glycosidases"/>
    <property type="match status" value="1"/>
</dbReference>
<dbReference type="OrthoDB" id="2012278at2759"/>
<reference evidence="8 9" key="1">
    <citation type="submission" date="2018-05" db="EMBL/GenBank/DDBJ databases">
        <title>Draft genome sequence of Scytalidium lignicola DSM 105466, a ubiquitous saprotrophic fungus.</title>
        <authorList>
            <person name="Buettner E."/>
            <person name="Gebauer A.M."/>
            <person name="Hofrichter M."/>
            <person name="Liers C."/>
            <person name="Kellner H."/>
        </authorList>
    </citation>
    <scope>NUCLEOTIDE SEQUENCE [LARGE SCALE GENOMIC DNA]</scope>
    <source>
        <strain evidence="8 9">DSM 105466</strain>
    </source>
</reference>
<dbReference type="InterPro" id="IPR013780">
    <property type="entry name" value="Glyco_hydro_b"/>
</dbReference>
<feature type="chain" id="PRO_5017657802" description="Glycosyl hydrolase family 30 beta sandwich domain-containing protein" evidence="5">
    <location>
        <begin position="19"/>
        <end position="483"/>
    </location>
</feature>
<name>A0A3E2HKE1_SCYLI</name>
<evidence type="ECO:0000259" key="6">
    <source>
        <dbReference type="Pfam" id="PF02055"/>
    </source>
</evidence>
<dbReference type="SUPFAM" id="SSF51445">
    <property type="entry name" value="(Trans)glycosidases"/>
    <property type="match status" value="1"/>
</dbReference>
<dbReference type="AlphaFoldDB" id="A0A3E2HKE1"/>
<dbReference type="SUPFAM" id="SSF51011">
    <property type="entry name" value="Glycosyl hydrolase domain"/>
    <property type="match status" value="1"/>
</dbReference>
<evidence type="ECO:0000256" key="4">
    <source>
        <dbReference type="RuleBase" id="RU361188"/>
    </source>
</evidence>
<feature type="non-terminal residue" evidence="8">
    <location>
        <position position="483"/>
    </location>
</feature>
<feature type="signal peptide" evidence="5">
    <location>
        <begin position="1"/>
        <end position="18"/>
    </location>
</feature>
<evidence type="ECO:0000256" key="3">
    <source>
        <dbReference type="ARBA" id="ARBA00022801"/>
    </source>
</evidence>
<dbReference type="EMBL" id="NCSJ02000029">
    <property type="protein sequence ID" value="RFU33857.1"/>
    <property type="molecule type" value="Genomic_DNA"/>
</dbReference>
<dbReference type="Pfam" id="PF17189">
    <property type="entry name" value="Glyco_hydro_30C"/>
    <property type="match status" value="1"/>
</dbReference>
<dbReference type="InterPro" id="IPR033452">
    <property type="entry name" value="GH30_C"/>
</dbReference>
<feature type="domain" description="Glycosyl hydrolase family 30 TIM-barrel" evidence="6">
    <location>
        <begin position="126"/>
        <end position="228"/>
    </location>
</feature>
<dbReference type="InterPro" id="IPR017853">
    <property type="entry name" value="GH"/>
</dbReference>
<sequence length="483" mass="52584">MKFAAYLLAAAAAALGAAQQFTEDSDLSASISVSTYERYQTMVGSGCSGSFQRARDIFGRSGLSPQKQKEVIAFLFDPSLGSNRILRNGIGSSPNSTLDHMNSILPVCPPTPAGPFHYHFDGDDSAQLALTKAALSHNKDLVIYADAWSAPGCMKNVGVDSEGGLLCGVRGSNCKHDWRQAYANYIVQLVKFYAEQGITISAVGPFNEADYNPITYASMVSDGYQAKDVLEYLYPAMKAAFPNVSVACCDETGARQARTQLYELQKAGGGDLIDIYTYHSYQSDPQIPFQTRKQAWMTEWADGGGAWNPNWDVVGHMAEGLQWASYMHNAFVNADTSAWVHWQCAENNTGDNALIRLAGDDYFVSGRLWAQAGYFRFIENGAQRIAASTSVEEVYVSAYQNPNGTIAIPIINAARSPYTITIDLFGTNATTATAWLTDNNHNVTYAGSQSIKGNTLKVTVEPRALKTYLLSGDAPEKGHPHWP</sequence>
<evidence type="ECO:0000256" key="1">
    <source>
        <dbReference type="ARBA" id="ARBA00005382"/>
    </source>
</evidence>
<evidence type="ECO:0000256" key="2">
    <source>
        <dbReference type="ARBA" id="ARBA00022729"/>
    </source>
</evidence>
<dbReference type="PANTHER" id="PTHR11069">
    <property type="entry name" value="GLUCOSYLCERAMIDASE"/>
    <property type="match status" value="1"/>
</dbReference>
<comment type="similarity">
    <text evidence="1 4">Belongs to the glycosyl hydrolase 30 family.</text>
</comment>
<keyword evidence="9" id="KW-1185">Reference proteome</keyword>
<feature type="non-terminal residue" evidence="8">
    <location>
        <position position="1"/>
    </location>
</feature>
<protein>
    <recommendedName>
        <fullName evidence="10">Glycosyl hydrolase family 30 beta sandwich domain-containing protein</fullName>
    </recommendedName>
</protein>
<comment type="caution">
    <text evidence="8">The sequence shown here is derived from an EMBL/GenBank/DDBJ whole genome shotgun (WGS) entry which is preliminary data.</text>
</comment>
<organism evidence="8 9">
    <name type="scientific">Scytalidium lignicola</name>
    <name type="common">Hyphomycete</name>
    <dbReference type="NCBI Taxonomy" id="5539"/>
    <lineage>
        <taxon>Eukaryota</taxon>
        <taxon>Fungi</taxon>
        <taxon>Dikarya</taxon>
        <taxon>Ascomycota</taxon>
        <taxon>Pezizomycotina</taxon>
        <taxon>Leotiomycetes</taxon>
        <taxon>Leotiomycetes incertae sedis</taxon>
        <taxon>Scytalidium</taxon>
    </lineage>
</organism>
<dbReference type="InterPro" id="IPR001139">
    <property type="entry name" value="Glyco_hydro_30"/>
</dbReference>
<dbReference type="Pfam" id="PF02055">
    <property type="entry name" value="Glyco_hydro_30"/>
    <property type="match status" value="1"/>
</dbReference>
<evidence type="ECO:0000313" key="8">
    <source>
        <dbReference type="EMBL" id="RFU33857.1"/>
    </source>
</evidence>
<dbReference type="GO" id="GO:0006680">
    <property type="term" value="P:glucosylceramide catabolic process"/>
    <property type="evidence" value="ECO:0007669"/>
    <property type="project" value="TreeGrafter"/>
</dbReference>
<evidence type="ECO:0000259" key="7">
    <source>
        <dbReference type="Pfam" id="PF17189"/>
    </source>
</evidence>
<dbReference type="Proteomes" id="UP000258309">
    <property type="component" value="Unassembled WGS sequence"/>
</dbReference>
<dbReference type="OMA" id="FRFIENG"/>
<gene>
    <name evidence="8" type="ORF">B7463_g2479</name>
</gene>
<feature type="domain" description="Glycosyl hydrolase family 30 beta sandwich" evidence="7">
    <location>
        <begin position="381"/>
        <end position="468"/>
    </location>
</feature>
<evidence type="ECO:0000256" key="5">
    <source>
        <dbReference type="SAM" id="SignalP"/>
    </source>
</evidence>
<dbReference type="GO" id="GO:0004348">
    <property type="term" value="F:glucosylceramidase activity"/>
    <property type="evidence" value="ECO:0007669"/>
    <property type="project" value="InterPro"/>
</dbReference>
<accession>A0A3E2HKE1</accession>
<proteinExistence type="inferred from homology"/>
<dbReference type="Gene3D" id="2.60.40.1180">
    <property type="entry name" value="Golgi alpha-mannosidase II"/>
    <property type="match status" value="1"/>
</dbReference>
<evidence type="ECO:0000313" key="9">
    <source>
        <dbReference type="Proteomes" id="UP000258309"/>
    </source>
</evidence>
<keyword evidence="2 5" id="KW-0732">Signal</keyword>
<keyword evidence="3 4" id="KW-0378">Hydrolase</keyword>
<dbReference type="STRING" id="5539.A0A3E2HKE1"/>
<evidence type="ECO:0008006" key="10">
    <source>
        <dbReference type="Google" id="ProtNLM"/>
    </source>
</evidence>
<keyword evidence="4" id="KW-0326">Glycosidase</keyword>